<dbReference type="RefSeq" id="WP_002786702.1">
    <property type="nucleotide sequence ID" value="NZ_CATQIN010000015.1"/>
</dbReference>
<dbReference type="PANTHER" id="PTHR43581:SF4">
    <property type="entry name" value="ATP_GTP PHOSPHATASE"/>
    <property type="match status" value="1"/>
</dbReference>
<dbReference type="EMBL" id="KT001107">
    <property type="protein sequence ID" value="AKT72571.1"/>
    <property type="molecule type" value="Genomic_DNA"/>
</dbReference>
<organism evidence="2">
    <name type="scientific">Campylobacter coli</name>
    <dbReference type="NCBI Taxonomy" id="195"/>
    <lineage>
        <taxon>Bacteria</taxon>
        <taxon>Pseudomonadati</taxon>
        <taxon>Campylobacterota</taxon>
        <taxon>Epsilonproteobacteria</taxon>
        <taxon>Campylobacterales</taxon>
        <taxon>Campylobacteraceae</taxon>
        <taxon>Campylobacter</taxon>
    </lineage>
</organism>
<proteinExistence type="predicted"/>
<gene>
    <name evidence="2" type="ORF">CHW467_00044</name>
</gene>
<dbReference type="SUPFAM" id="SSF52540">
    <property type="entry name" value="P-loop containing nucleoside triphosphate hydrolases"/>
    <property type="match status" value="1"/>
</dbReference>
<evidence type="ECO:0000259" key="1">
    <source>
        <dbReference type="Pfam" id="PF13175"/>
    </source>
</evidence>
<name>A0A0K1GZK3_CAMCO</name>
<dbReference type="Gene3D" id="3.40.50.300">
    <property type="entry name" value="P-loop containing nucleotide triphosphate hydrolases"/>
    <property type="match status" value="1"/>
</dbReference>
<dbReference type="InterPro" id="IPR051396">
    <property type="entry name" value="Bact_Antivir_Def_Nuclease"/>
</dbReference>
<sequence>MKLVKCKIENFRSYENTEFNFSDLGVIIGKNDVGKSTLFDALDIFFENNKALEDDVNINSSENKFSITCFFRLNHRDRLILMLVKAKEHKHL</sequence>
<dbReference type="InterPro" id="IPR041685">
    <property type="entry name" value="AAA_GajA/Old/RecF-like"/>
</dbReference>
<dbReference type="PANTHER" id="PTHR43581">
    <property type="entry name" value="ATP/GTP PHOSPHATASE"/>
    <property type="match status" value="1"/>
</dbReference>
<evidence type="ECO:0000313" key="2">
    <source>
        <dbReference type="EMBL" id="AKT72571.1"/>
    </source>
</evidence>
<dbReference type="InterPro" id="IPR027417">
    <property type="entry name" value="P-loop_NTPase"/>
</dbReference>
<feature type="domain" description="Endonuclease GajA/Old nuclease/RecF-like AAA" evidence="1">
    <location>
        <begin position="1"/>
        <end position="75"/>
    </location>
</feature>
<accession>A0A0K1GZK3</accession>
<protein>
    <recommendedName>
        <fullName evidence="1">Endonuclease GajA/Old nuclease/RecF-like AAA domain-containing protein</fullName>
    </recommendedName>
</protein>
<reference evidence="2" key="1">
    <citation type="journal article" date="2015" name="Mol. Microbiol.">
        <title>A transferable plasticity region in Campylobacter coli allows isolates of an otherwise non-glycolytic food-borne pathogen to catabolize glucose.</title>
        <authorList>
            <person name="Vorwerk H."/>
            <person name="Huber C."/>
            <person name="Mohr J."/>
            <person name="Bunk B."/>
            <person name="Bhuju S."/>
            <person name="Wensel O."/>
            <person name="Sproer C."/>
            <person name="Fruth A."/>
            <person name="Flieger A."/>
            <person name="Schmidt-Hohagen K."/>
            <person name="Schomburg D."/>
            <person name="Eisenreich W."/>
            <person name="Hofreuter D."/>
        </authorList>
    </citation>
    <scope>NUCLEOTIDE SEQUENCE</scope>
    <source>
        <strain evidence="2">CHW467</strain>
    </source>
</reference>
<dbReference type="Pfam" id="PF13175">
    <property type="entry name" value="AAA_15"/>
    <property type="match status" value="1"/>
</dbReference>
<dbReference type="AlphaFoldDB" id="A0A0K1GZK3"/>